<proteinExistence type="predicted"/>
<protein>
    <submittedName>
        <fullName evidence="2">Uncharacterized protein</fullName>
    </submittedName>
</protein>
<evidence type="ECO:0000313" key="2">
    <source>
        <dbReference type="EMBL" id="KIM68853.1"/>
    </source>
</evidence>
<name>A0A0C3A587_9AGAM</name>
<dbReference type="OrthoDB" id="2608274at2759"/>
<feature type="region of interest" description="Disordered" evidence="1">
    <location>
        <begin position="21"/>
        <end position="43"/>
    </location>
</feature>
<keyword evidence="3" id="KW-1185">Reference proteome</keyword>
<dbReference type="HOGENOM" id="CLU_2910596_0_0_1"/>
<feature type="compositionally biased region" description="Pro residues" evidence="1">
    <location>
        <begin position="21"/>
        <end position="32"/>
    </location>
</feature>
<dbReference type="STRING" id="1036808.A0A0C3A587"/>
<feature type="non-terminal residue" evidence="2">
    <location>
        <position position="70"/>
    </location>
</feature>
<dbReference type="InParanoid" id="A0A0C3A587"/>
<dbReference type="EMBL" id="KN822008">
    <property type="protein sequence ID" value="KIM68853.1"/>
    <property type="molecule type" value="Genomic_DNA"/>
</dbReference>
<accession>A0A0C3A587</accession>
<organism evidence="2 3">
    <name type="scientific">Scleroderma citrinum Foug A</name>
    <dbReference type="NCBI Taxonomy" id="1036808"/>
    <lineage>
        <taxon>Eukaryota</taxon>
        <taxon>Fungi</taxon>
        <taxon>Dikarya</taxon>
        <taxon>Basidiomycota</taxon>
        <taxon>Agaricomycotina</taxon>
        <taxon>Agaricomycetes</taxon>
        <taxon>Agaricomycetidae</taxon>
        <taxon>Boletales</taxon>
        <taxon>Sclerodermatineae</taxon>
        <taxon>Sclerodermataceae</taxon>
        <taxon>Scleroderma</taxon>
    </lineage>
</organism>
<evidence type="ECO:0000313" key="3">
    <source>
        <dbReference type="Proteomes" id="UP000053989"/>
    </source>
</evidence>
<reference evidence="3" key="2">
    <citation type="submission" date="2015-01" db="EMBL/GenBank/DDBJ databases">
        <title>Evolutionary Origins and Diversification of the Mycorrhizal Mutualists.</title>
        <authorList>
            <consortium name="DOE Joint Genome Institute"/>
            <consortium name="Mycorrhizal Genomics Consortium"/>
            <person name="Kohler A."/>
            <person name="Kuo A."/>
            <person name="Nagy L.G."/>
            <person name="Floudas D."/>
            <person name="Copeland A."/>
            <person name="Barry K.W."/>
            <person name="Cichocki N."/>
            <person name="Veneault-Fourrey C."/>
            <person name="LaButti K."/>
            <person name="Lindquist E.A."/>
            <person name="Lipzen A."/>
            <person name="Lundell T."/>
            <person name="Morin E."/>
            <person name="Murat C."/>
            <person name="Riley R."/>
            <person name="Ohm R."/>
            <person name="Sun H."/>
            <person name="Tunlid A."/>
            <person name="Henrissat B."/>
            <person name="Grigoriev I.V."/>
            <person name="Hibbett D.S."/>
            <person name="Martin F."/>
        </authorList>
    </citation>
    <scope>NUCLEOTIDE SEQUENCE [LARGE SCALE GENOMIC DNA]</scope>
    <source>
        <strain evidence="3">Foug A</strain>
    </source>
</reference>
<sequence>MIPEQQPSYLPYHLAHYGFPEVPPFDHPPPHSQPQQLFPGLGGPLPDFQYASNDDILRAIQDMDMSKIAT</sequence>
<reference evidence="2 3" key="1">
    <citation type="submission" date="2014-04" db="EMBL/GenBank/DDBJ databases">
        <authorList>
            <consortium name="DOE Joint Genome Institute"/>
            <person name="Kuo A."/>
            <person name="Kohler A."/>
            <person name="Nagy L.G."/>
            <person name="Floudas D."/>
            <person name="Copeland A."/>
            <person name="Barry K.W."/>
            <person name="Cichocki N."/>
            <person name="Veneault-Fourrey C."/>
            <person name="LaButti K."/>
            <person name="Lindquist E.A."/>
            <person name="Lipzen A."/>
            <person name="Lundell T."/>
            <person name="Morin E."/>
            <person name="Murat C."/>
            <person name="Sun H."/>
            <person name="Tunlid A."/>
            <person name="Henrissat B."/>
            <person name="Grigoriev I.V."/>
            <person name="Hibbett D.S."/>
            <person name="Martin F."/>
            <person name="Nordberg H.P."/>
            <person name="Cantor M.N."/>
            <person name="Hua S.X."/>
        </authorList>
    </citation>
    <scope>NUCLEOTIDE SEQUENCE [LARGE SCALE GENOMIC DNA]</scope>
    <source>
        <strain evidence="2 3">Foug A</strain>
    </source>
</reference>
<dbReference type="Proteomes" id="UP000053989">
    <property type="component" value="Unassembled WGS sequence"/>
</dbReference>
<gene>
    <name evidence="2" type="ORF">SCLCIDRAFT_104565</name>
</gene>
<evidence type="ECO:0000256" key="1">
    <source>
        <dbReference type="SAM" id="MobiDB-lite"/>
    </source>
</evidence>
<dbReference type="AlphaFoldDB" id="A0A0C3A587"/>